<dbReference type="PANTHER" id="PTHR44196:SF1">
    <property type="entry name" value="DEHYDROGENASE_REDUCTASE SDR FAMILY MEMBER 7B"/>
    <property type="match status" value="1"/>
</dbReference>
<dbReference type="RefSeq" id="WP_290319266.1">
    <property type="nucleotide sequence ID" value="NZ_JAUFPN010000190.1"/>
</dbReference>
<keyword evidence="5" id="KW-0472">Membrane</keyword>
<proteinExistence type="inferred from homology"/>
<keyword evidence="5" id="KW-1133">Transmembrane helix</keyword>
<accession>A0ABT8AC35</accession>
<dbReference type="Gene3D" id="3.40.50.720">
    <property type="entry name" value="NAD(P)-binding Rossmann-like Domain"/>
    <property type="match status" value="1"/>
</dbReference>
<evidence type="ECO:0000313" key="6">
    <source>
        <dbReference type="EMBL" id="MDN3567245.1"/>
    </source>
</evidence>
<dbReference type="InterPro" id="IPR036291">
    <property type="entry name" value="NAD(P)-bd_dom_sf"/>
</dbReference>
<keyword evidence="7" id="KW-1185">Reference proteome</keyword>
<comment type="similarity">
    <text evidence="1 3">Belongs to the short-chain dehydrogenases/reductases (SDR) family.</text>
</comment>
<evidence type="ECO:0000256" key="5">
    <source>
        <dbReference type="SAM" id="Phobius"/>
    </source>
</evidence>
<dbReference type="PRINTS" id="PR00080">
    <property type="entry name" value="SDRFAMILY"/>
</dbReference>
<reference evidence="7" key="1">
    <citation type="journal article" date="2019" name="Int. J. Syst. Evol. Microbiol.">
        <title>The Global Catalogue of Microorganisms (GCM) 10K type strain sequencing project: providing services to taxonomists for standard genome sequencing and annotation.</title>
        <authorList>
            <consortium name="The Broad Institute Genomics Platform"/>
            <consortium name="The Broad Institute Genome Sequencing Center for Infectious Disease"/>
            <person name="Wu L."/>
            <person name="Ma J."/>
        </authorList>
    </citation>
    <scope>NUCLEOTIDE SEQUENCE [LARGE SCALE GENOMIC DNA]</scope>
    <source>
        <strain evidence="7">CECT 7131</strain>
    </source>
</reference>
<dbReference type="PANTHER" id="PTHR44196">
    <property type="entry name" value="DEHYDROGENASE/REDUCTASE SDR FAMILY MEMBER 7B"/>
    <property type="match status" value="1"/>
</dbReference>
<feature type="transmembrane region" description="Helical" evidence="5">
    <location>
        <begin position="314"/>
        <end position="336"/>
    </location>
</feature>
<sequence>MPHLRLKPLSQQTIVITGASSGIGLATARLASEAGARVFLIARNEAALKTIVEELRGRGGQADYAVADVGDQAALEQAAAQAKAVFGSFDSWVNDAGVSVYGELEQTSIEDQRKLFDTNYWGVVHGSLIAARALRSRGGAIINLGSVLSDRAILLQGTYSATKHAVKAFTDTLRMELESSGAPVSVTLIKPSGIETAFQEHARNLTDSPGTRVPPPAYDPRLVARAILHACAHRKRDIVIGFGGHVIALLGAIAPRGTDLLMQAIGRSAQTTGKAPKPSRADNLARPREDGTEQSLTQPVSPVRKTSLFLEAQLHPVATAAAVAGLGALVLGSLAARRLGQGRIRLTGPLHLDPRPALRRRFG</sequence>
<dbReference type="InterPro" id="IPR002347">
    <property type="entry name" value="SDR_fam"/>
</dbReference>
<gene>
    <name evidence="6" type="ORF">QWZ14_22935</name>
</gene>
<dbReference type="EMBL" id="JAUFPN010000190">
    <property type="protein sequence ID" value="MDN3567245.1"/>
    <property type="molecule type" value="Genomic_DNA"/>
</dbReference>
<dbReference type="Pfam" id="PF00106">
    <property type="entry name" value="adh_short"/>
    <property type="match status" value="1"/>
</dbReference>
<protein>
    <submittedName>
        <fullName evidence="6">SDR family oxidoreductase</fullName>
    </submittedName>
</protein>
<feature type="region of interest" description="Disordered" evidence="4">
    <location>
        <begin position="269"/>
        <end position="300"/>
    </location>
</feature>
<evidence type="ECO:0000256" key="4">
    <source>
        <dbReference type="SAM" id="MobiDB-lite"/>
    </source>
</evidence>
<feature type="compositionally biased region" description="Basic and acidic residues" evidence="4">
    <location>
        <begin position="279"/>
        <end position="291"/>
    </location>
</feature>
<keyword evidence="5" id="KW-0812">Transmembrane</keyword>
<keyword evidence="2" id="KW-0560">Oxidoreductase</keyword>
<dbReference type="InterPro" id="IPR020904">
    <property type="entry name" value="Sc_DH/Rdtase_CS"/>
</dbReference>
<dbReference type="Proteomes" id="UP001529369">
    <property type="component" value="Unassembled WGS sequence"/>
</dbReference>
<dbReference type="PRINTS" id="PR00081">
    <property type="entry name" value="GDHRDH"/>
</dbReference>
<dbReference type="NCBIfam" id="NF005495">
    <property type="entry name" value="PRK07109.1"/>
    <property type="match status" value="1"/>
</dbReference>
<evidence type="ECO:0000256" key="2">
    <source>
        <dbReference type="ARBA" id="ARBA00023002"/>
    </source>
</evidence>
<comment type="caution">
    <text evidence="6">The sequence shown here is derived from an EMBL/GenBank/DDBJ whole genome shotgun (WGS) entry which is preliminary data.</text>
</comment>
<evidence type="ECO:0000313" key="7">
    <source>
        <dbReference type="Proteomes" id="UP001529369"/>
    </source>
</evidence>
<dbReference type="PROSITE" id="PS00061">
    <property type="entry name" value="ADH_SHORT"/>
    <property type="match status" value="1"/>
</dbReference>
<dbReference type="SUPFAM" id="SSF51735">
    <property type="entry name" value="NAD(P)-binding Rossmann-fold domains"/>
    <property type="match status" value="1"/>
</dbReference>
<evidence type="ECO:0000256" key="3">
    <source>
        <dbReference type="RuleBase" id="RU000363"/>
    </source>
</evidence>
<organism evidence="6 7">
    <name type="scientific">Paeniroseomonas aquatica</name>
    <dbReference type="NCBI Taxonomy" id="373043"/>
    <lineage>
        <taxon>Bacteria</taxon>
        <taxon>Pseudomonadati</taxon>
        <taxon>Pseudomonadota</taxon>
        <taxon>Alphaproteobacteria</taxon>
        <taxon>Acetobacterales</taxon>
        <taxon>Acetobacteraceae</taxon>
        <taxon>Paeniroseomonas</taxon>
    </lineage>
</organism>
<name>A0ABT8AC35_9PROT</name>
<evidence type="ECO:0000256" key="1">
    <source>
        <dbReference type="ARBA" id="ARBA00006484"/>
    </source>
</evidence>